<dbReference type="Proteomes" id="UP000390336">
    <property type="component" value="Chromosome 2"/>
</dbReference>
<reference evidence="3" key="3">
    <citation type="submission" date="2019-11" db="EMBL/GenBank/DDBJ databases">
        <title>Complete genome sequence of Vibrio owensii SH-14 isolated from shrimp with acute hepatopancreatic necrosis diease.</title>
        <authorList>
            <person name="Liang X."/>
            <person name="Wang Y."/>
        </authorList>
    </citation>
    <scope>NUCLEOTIDE SEQUENCE</scope>
    <source>
        <strain evidence="3">SH14</strain>
    </source>
</reference>
<organism evidence="3 5">
    <name type="scientific">Vibrio owensii</name>
    <dbReference type="NCBI Taxonomy" id="696485"/>
    <lineage>
        <taxon>Bacteria</taxon>
        <taxon>Pseudomonadati</taxon>
        <taxon>Pseudomonadota</taxon>
        <taxon>Gammaproteobacteria</taxon>
        <taxon>Vibrionales</taxon>
        <taxon>Vibrionaceae</taxon>
        <taxon>Vibrio</taxon>
    </lineage>
</organism>
<keyword evidence="1" id="KW-0732">Signal</keyword>
<feature type="chain" id="PRO_5042882057" evidence="1">
    <location>
        <begin position="25"/>
        <end position="346"/>
    </location>
</feature>
<dbReference type="SUPFAM" id="SSF49401">
    <property type="entry name" value="Bacterial adhesins"/>
    <property type="match status" value="1"/>
</dbReference>
<evidence type="ECO:0000256" key="1">
    <source>
        <dbReference type="SAM" id="SignalP"/>
    </source>
</evidence>
<dbReference type="EMBL" id="CP033138">
    <property type="protein sequence ID" value="AYO18050.1"/>
    <property type="molecule type" value="Genomic_DNA"/>
</dbReference>
<keyword evidence="4" id="KW-1185">Reference proteome</keyword>
<evidence type="ECO:0000313" key="3">
    <source>
        <dbReference type="EMBL" id="QGH50148.1"/>
    </source>
</evidence>
<dbReference type="InterPro" id="IPR008966">
    <property type="entry name" value="Adhesion_dom_sf"/>
</dbReference>
<dbReference type="Gene3D" id="2.60.40.1090">
    <property type="entry name" value="Fimbrial-type adhesion domain"/>
    <property type="match status" value="1"/>
</dbReference>
<accession>A0AAP9GHC2</accession>
<dbReference type="InterPro" id="IPR036937">
    <property type="entry name" value="Adhesion_dom_fimbrial_sf"/>
</dbReference>
<dbReference type="Proteomes" id="UP000272136">
    <property type="component" value="Chromosome 2"/>
</dbReference>
<reference evidence="2 4" key="2">
    <citation type="submission" date="2018-10" db="EMBL/GenBank/DDBJ databases">
        <title>Whole Genome of Vibrio owensii strain 170502, isolated from Acute Hepatopancreatic Necrosis Disease (AHPND) shrimp.</title>
        <authorList>
            <person name="Yan M."/>
            <person name="Wang X."/>
            <person name="Wang Y."/>
        </authorList>
    </citation>
    <scope>NUCLEOTIDE SEQUENCE [LARGE SCALE GENOMIC DNA]</scope>
    <source>
        <strain evidence="2 4">1700302</strain>
    </source>
</reference>
<dbReference type="EMBL" id="CP045860">
    <property type="protein sequence ID" value="QGH50148.1"/>
    <property type="molecule type" value="Genomic_DNA"/>
</dbReference>
<dbReference type="AlphaFoldDB" id="A0AAP9GHC2"/>
<feature type="signal peptide" evidence="1">
    <location>
        <begin position="1"/>
        <end position="24"/>
    </location>
</feature>
<dbReference type="PROSITE" id="PS51257">
    <property type="entry name" value="PROKAR_LIPOPROTEIN"/>
    <property type="match status" value="1"/>
</dbReference>
<evidence type="ECO:0000313" key="4">
    <source>
        <dbReference type="Proteomes" id="UP000272136"/>
    </source>
</evidence>
<evidence type="ECO:0000313" key="2">
    <source>
        <dbReference type="EMBL" id="AYO18050.1"/>
    </source>
</evidence>
<sequence length="346" mass="37967">MMRALFLTLCLLVTGLSIAPNAWALACYSTEAGGSFGGSGPGGVSSFYIDPSASVPIDAPDGQVVWRGPSQTVNVTCYKDATNFPHLKDFPEQVFFWPGKTGDTVVPNIPGIKVGFRYEGRDIYGVKTAVDGFRVPQCSASEDNNACESRTKTSKTITYQPIIVTGPGDFSGYSAPVNIFQLDGELGYNGAYANYRSVIQNMDILKPSKCLVELEIKNNNIDYGRIGVDDIVQTEPRPLTIIVRNLKYGADCPSVKLRGYFDNVRDLNNRSYVPVFDESGTEIKSYGIKLYTPSGEEVQLNEPVGDGYEVEQVGYDRYFAKLVPFDPANIKKGKFEGMVVYTVSYL</sequence>
<gene>
    <name evidence="3" type="ORF">APZ19_23995</name>
    <name evidence="2" type="ORF">D0812_27295</name>
</gene>
<evidence type="ECO:0000313" key="5">
    <source>
        <dbReference type="Proteomes" id="UP000390336"/>
    </source>
</evidence>
<protein>
    <submittedName>
        <fullName evidence="3">Adhesin</fullName>
    </submittedName>
</protein>
<dbReference type="GO" id="GO:0007155">
    <property type="term" value="P:cell adhesion"/>
    <property type="evidence" value="ECO:0007669"/>
    <property type="project" value="InterPro"/>
</dbReference>
<name>A0AAP9GHC2_9VIBR</name>
<reference evidence="3 5" key="1">
    <citation type="journal article" date="2015" name="Genome Announc.">
        <title>Draft Genome Sequence of Vibrio owensii Strain SH-14, Which Causes Shrimp Acute Hepatopancreatic Necrosis Disease.</title>
        <authorList>
            <person name="Liu L."/>
            <person name="Xiao J."/>
            <person name="Xia X."/>
            <person name="Pan Y."/>
            <person name="Yan S."/>
            <person name="Wang Y."/>
        </authorList>
    </citation>
    <scope>NUCLEOTIDE SEQUENCE [LARGE SCALE GENOMIC DNA]</scope>
    <source>
        <strain evidence="3 5">SH14</strain>
    </source>
</reference>
<dbReference type="RefSeq" id="WP_045410782.1">
    <property type="nucleotide sequence ID" value="NZ_BBLB01000006.1"/>
</dbReference>
<dbReference type="GO" id="GO:0009289">
    <property type="term" value="C:pilus"/>
    <property type="evidence" value="ECO:0007669"/>
    <property type="project" value="InterPro"/>
</dbReference>
<proteinExistence type="predicted"/>